<dbReference type="EMBL" id="SRSO01000016">
    <property type="protein sequence ID" value="TGV02134.1"/>
    <property type="molecule type" value="Genomic_DNA"/>
</dbReference>
<evidence type="ECO:0000313" key="5">
    <source>
        <dbReference type="Proteomes" id="UP000307602"/>
    </source>
</evidence>
<keyword evidence="1 2" id="KW-0732">Signal</keyword>
<dbReference type="AlphaFoldDB" id="A0A4V3P4N5"/>
<protein>
    <submittedName>
        <fullName evidence="4">T9SS type A sorting domain-containing protein</fullName>
    </submittedName>
</protein>
<organism evidence="4 5">
    <name type="scientific">Flavivirga rizhaonensis</name>
    <dbReference type="NCBI Taxonomy" id="2559571"/>
    <lineage>
        <taxon>Bacteria</taxon>
        <taxon>Pseudomonadati</taxon>
        <taxon>Bacteroidota</taxon>
        <taxon>Flavobacteriia</taxon>
        <taxon>Flavobacteriales</taxon>
        <taxon>Flavobacteriaceae</taxon>
        <taxon>Flavivirga</taxon>
    </lineage>
</organism>
<name>A0A4V3P4N5_9FLAO</name>
<gene>
    <name evidence="4" type="ORF">EM932_12260</name>
</gene>
<dbReference type="RefSeq" id="WP_135877486.1">
    <property type="nucleotide sequence ID" value="NZ_SRSO01000016.1"/>
</dbReference>
<dbReference type="Proteomes" id="UP000307602">
    <property type="component" value="Unassembled WGS sequence"/>
</dbReference>
<dbReference type="Pfam" id="PF18962">
    <property type="entry name" value="Por_Secre_tail"/>
    <property type="match status" value="1"/>
</dbReference>
<sequence length="157" mass="18113">MKKQLLLVFSALVVSFSYAQDYKITFSYDNAGNQIQRNRVCLTCKSSETKETVTDSTAVIAETPKEDIEDNLLEEGSRITAYPNPVTDILQVEWTPTEKKVDQIMLFSFDNKQIFHKQVNHRLTSLDLDFSRYPSGTYIVLVLYNNNTKQSFKVIKR</sequence>
<evidence type="ECO:0000256" key="2">
    <source>
        <dbReference type="SAM" id="SignalP"/>
    </source>
</evidence>
<feature type="chain" id="PRO_5020920338" evidence="2">
    <location>
        <begin position="20"/>
        <end position="157"/>
    </location>
</feature>
<reference evidence="4 5" key="1">
    <citation type="submission" date="2019-04" db="EMBL/GenBank/DDBJ databases">
        <authorList>
            <person name="Liu A."/>
        </authorList>
    </citation>
    <scope>NUCLEOTIDE SEQUENCE [LARGE SCALE GENOMIC DNA]</scope>
    <source>
        <strain evidence="4 5">RZ03</strain>
    </source>
</reference>
<dbReference type="InterPro" id="IPR026444">
    <property type="entry name" value="Secre_tail"/>
</dbReference>
<accession>A0A4V3P4N5</accession>
<evidence type="ECO:0000313" key="4">
    <source>
        <dbReference type="EMBL" id="TGV02134.1"/>
    </source>
</evidence>
<proteinExistence type="predicted"/>
<feature type="domain" description="Secretion system C-terminal sorting" evidence="3">
    <location>
        <begin position="82"/>
        <end position="153"/>
    </location>
</feature>
<feature type="signal peptide" evidence="2">
    <location>
        <begin position="1"/>
        <end position="19"/>
    </location>
</feature>
<dbReference type="NCBIfam" id="TIGR04183">
    <property type="entry name" value="Por_Secre_tail"/>
    <property type="match status" value="1"/>
</dbReference>
<evidence type="ECO:0000256" key="1">
    <source>
        <dbReference type="ARBA" id="ARBA00022729"/>
    </source>
</evidence>
<evidence type="ECO:0000259" key="3">
    <source>
        <dbReference type="Pfam" id="PF18962"/>
    </source>
</evidence>
<keyword evidence="5" id="KW-1185">Reference proteome</keyword>
<comment type="caution">
    <text evidence="4">The sequence shown here is derived from an EMBL/GenBank/DDBJ whole genome shotgun (WGS) entry which is preliminary data.</text>
</comment>
<dbReference type="OrthoDB" id="1266341at2"/>